<dbReference type="SUPFAM" id="SSF81383">
    <property type="entry name" value="F-box domain"/>
    <property type="match status" value="1"/>
</dbReference>
<dbReference type="InterPro" id="IPR001810">
    <property type="entry name" value="F-box_dom"/>
</dbReference>
<dbReference type="GeneID" id="8856669"/>
<organism evidence="3">
    <name type="scientific">Naegleria gruberi</name>
    <name type="common">Amoeba</name>
    <dbReference type="NCBI Taxonomy" id="5762"/>
    <lineage>
        <taxon>Eukaryota</taxon>
        <taxon>Discoba</taxon>
        <taxon>Heterolobosea</taxon>
        <taxon>Tetramitia</taxon>
        <taxon>Eutetramitia</taxon>
        <taxon>Vahlkampfiidae</taxon>
        <taxon>Naegleria</taxon>
    </lineage>
</organism>
<evidence type="ECO:0000313" key="3">
    <source>
        <dbReference type="Proteomes" id="UP000006671"/>
    </source>
</evidence>
<dbReference type="InParanoid" id="D2W1I8"/>
<proteinExistence type="predicted"/>
<keyword evidence="3" id="KW-1185">Reference proteome</keyword>
<name>D2W1I8_NAEGR</name>
<evidence type="ECO:0000259" key="1">
    <source>
        <dbReference type="Pfam" id="PF00646"/>
    </source>
</evidence>
<dbReference type="RefSeq" id="XP_002669797.1">
    <property type="nucleotide sequence ID" value="XM_002669751.1"/>
</dbReference>
<reference evidence="2 3" key="1">
    <citation type="journal article" date="2010" name="Cell">
        <title>The genome of Naegleria gruberi illuminates early eukaryotic versatility.</title>
        <authorList>
            <person name="Fritz-Laylin L.K."/>
            <person name="Prochnik S.E."/>
            <person name="Ginger M.L."/>
            <person name="Dacks J.B."/>
            <person name="Carpenter M.L."/>
            <person name="Field M.C."/>
            <person name="Kuo A."/>
            <person name="Paredez A."/>
            <person name="Chapman J."/>
            <person name="Pham J."/>
            <person name="Shu S."/>
            <person name="Neupane R."/>
            <person name="Cipriano M."/>
            <person name="Mancuso J."/>
            <person name="Tu H."/>
            <person name="Salamov A."/>
            <person name="Lindquist E."/>
            <person name="Shapiro H."/>
            <person name="Lucas S."/>
            <person name="Grigoriev I.V."/>
            <person name="Cande W.Z."/>
            <person name="Fulton C."/>
            <person name="Rokhsar D.S."/>
            <person name="Dawson S.C."/>
        </authorList>
    </citation>
    <scope>NUCLEOTIDE SEQUENCE [LARGE SCALE GENOMIC DNA]</scope>
    <source>
        <strain evidence="2 3">NEG-M</strain>
    </source>
</reference>
<dbReference type="Proteomes" id="UP000006671">
    <property type="component" value="Unassembled WGS sequence"/>
</dbReference>
<dbReference type="AlphaFoldDB" id="D2W1I8"/>
<dbReference type="KEGG" id="ngr:NAEGRDRAFT_75236"/>
<feature type="domain" description="F-box" evidence="1">
    <location>
        <begin position="12"/>
        <end position="51"/>
    </location>
</feature>
<dbReference type="EMBL" id="GG738922">
    <property type="protein sequence ID" value="EFC37053.1"/>
    <property type="molecule type" value="Genomic_DNA"/>
</dbReference>
<dbReference type="VEuPathDB" id="AmoebaDB:NAEGRDRAFT_75236"/>
<gene>
    <name evidence="2" type="ORF">NAEGRDRAFT_75236</name>
</gene>
<sequence length="301" mass="35033">MSPCLLTDNELMCSDTLMHSFLFLDLSTMIASCSLVSKQFNRVAKSNPIWQILYDKWMFDNMNEFYWTFNHEEFINCFKLSSDQENRENLEDWTEPNDMGPFYWFRKCMEILECLPRLDLKDEEGEYETFYYQLNNRNAATESHLKLATILAIIYGDYSFSLLSDSVVIALRGYLTESEQEIVCPLATFCIMILKSSYLDCLELRETENTNLCVAPFVSGMWMNGLIDVKECCFFNVMDACGYYNPLNGELSYTNESDEGGFSWCPRFFNAGGRYYINTICASNIGPSSIKVEKSERFDYY</sequence>
<dbReference type="InterPro" id="IPR036047">
    <property type="entry name" value="F-box-like_dom_sf"/>
</dbReference>
<evidence type="ECO:0000313" key="2">
    <source>
        <dbReference type="EMBL" id="EFC37053.1"/>
    </source>
</evidence>
<accession>D2W1I8</accession>
<protein>
    <submittedName>
        <fullName evidence="2">Predicted protein</fullName>
    </submittedName>
</protein>
<dbReference type="Pfam" id="PF00646">
    <property type="entry name" value="F-box"/>
    <property type="match status" value="1"/>
</dbReference>